<dbReference type="InParanoid" id="A0A1V9XNY5"/>
<protein>
    <submittedName>
        <fullName evidence="1">Uncharacterized protein</fullName>
    </submittedName>
</protein>
<reference evidence="1 2" key="1">
    <citation type="journal article" date="2017" name="Gigascience">
        <title>Draft genome of the honey bee ectoparasitic mite, Tropilaelaps mercedesae, is shaped by the parasitic life history.</title>
        <authorList>
            <person name="Dong X."/>
            <person name="Armstrong S.D."/>
            <person name="Xia D."/>
            <person name="Makepeace B.L."/>
            <person name="Darby A.C."/>
            <person name="Kadowaki T."/>
        </authorList>
    </citation>
    <scope>NUCLEOTIDE SEQUENCE [LARGE SCALE GENOMIC DNA]</scope>
    <source>
        <strain evidence="1">Wuxi-XJTLU</strain>
    </source>
</reference>
<sequence>MCRRNPEYRKPASIATCTETVTIQNADGNLNLPSTVADQNSEGLYLFSVEVKLMRLYFQLVGVWNTEKRLTCRETGEGYRLKQTCSIDQQIRTVLRVLDSIAHIYCYCLLRRHEADLVDLIAGTEKKCKYIRLLQILTMACPFNGVKLPAMNEWYSSQITSIQRVSLEVVFRLLKVSLDLSMVVYLIVMFGYAARPLISNIASVRSNVVSREPCMVALDYTRPSNSSVIMSSTTMYFIRTLSEVTDCVTDLALTHGIHDITLLSEVWRIFDFDPSRDAVAVCKSTTVKFFVGMVSCVSIIPQLDVNFTEALDKKDL</sequence>
<dbReference type="Proteomes" id="UP000192247">
    <property type="component" value="Unassembled WGS sequence"/>
</dbReference>
<comment type="caution">
    <text evidence="1">The sequence shown here is derived from an EMBL/GenBank/DDBJ whole genome shotgun (WGS) entry which is preliminary data.</text>
</comment>
<gene>
    <name evidence="1" type="ORF">BIW11_03312</name>
</gene>
<evidence type="ECO:0000313" key="1">
    <source>
        <dbReference type="EMBL" id="OQR75102.1"/>
    </source>
</evidence>
<dbReference type="EMBL" id="MNPL01006852">
    <property type="protein sequence ID" value="OQR75102.1"/>
    <property type="molecule type" value="Genomic_DNA"/>
</dbReference>
<dbReference type="AlphaFoldDB" id="A0A1V9XNY5"/>
<keyword evidence="2" id="KW-1185">Reference proteome</keyword>
<proteinExistence type="predicted"/>
<organism evidence="1 2">
    <name type="scientific">Tropilaelaps mercedesae</name>
    <dbReference type="NCBI Taxonomy" id="418985"/>
    <lineage>
        <taxon>Eukaryota</taxon>
        <taxon>Metazoa</taxon>
        <taxon>Ecdysozoa</taxon>
        <taxon>Arthropoda</taxon>
        <taxon>Chelicerata</taxon>
        <taxon>Arachnida</taxon>
        <taxon>Acari</taxon>
        <taxon>Parasitiformes</taxon>
        <taxon>Mesostigmata</taxon>
        <taxon>Gamasina</taxon>
        <taxon>Dermanyssoidea</taxon>
        <taxon>Laelapidae</taxon>
        <taxon>Tropilaelaps</taxon>
    </lineage>
</organism>
<name>A0A1V9XNY5_9ACAR</name>
<accession>A0A1V9XNY5</accession>
<evidence type="ECO:0000313" key="2">
    <source>
        <dbReference type="Proteomes" id="UP000192247"/>
    </source>
</evidence>